<dbReference type="AlphaFoldDB" id="K1Q915"/>
<dbReference type="EMBL" id="JH816309">
    <property type="protein sequence ID" value="EKC33207.1"/>
    <property type="molecule type" value="Genomic_DNA"/>
</dbReference>
<feature type="region of interest" description="Disordered" evidence="1">
    <location>
        <begin position="1"/>
        <end position="34"/>
    </location>
</feature>
<name>K1Q915_MAGGI</name>
<accession>K1Q915</accession>
<proteinExistence type="predicted"/>
<evidence type="ECO:0000313" key="2">
    <source>
        <dbReference type="EMBL" id="EKC33207.1"/>
    </source>
</evidence>
<feature type="compositionally biased region" description="Polar residues" evidence="1">
    <location>
        <begin position="1"/>
        <end position="19"/>
    </location>
</feature>
<gene>
    <name evidence="2" type="ORF">CGI_10017384</name>
</gene>
<protein>
    <submittedName>
        <fullName evidence="2">Uncharacterized protein</fullName>
    </submittedName>
</protein>
<evidence type="ECO:0000256" key="1">
    <source>
        <dbReference type="SAM" id="MobiDB-lite"/>
    </source>
</evidence>
<reference evidence="2" key="1">
    <citation type="journal article" date="2012" name="Nature">
        <title>The oyster genome reveals stress adaptation and complexity of shell formation.</title>
        <authorList>
            <person name="Zhang G."/>
            <person name="Fang X."/>
            <person name="Guo X."/>
            <person name="Li L."/>
            <person name="Luo R."/>
            <person name="Xu F."/>
            <person name="Yang P."/>
            <person name="Zhang L."/>
            <person name="Wang X."/>
            <person name="Qi H."/>
            <person name="Xiong Z."/>
            <person name="Que H."/>
            <person name="Xie Y."/>
            <person name="Holland P.W."/>
            <person name="Paps J."/>
            <person name="Zhu Y."/>
            <person name="Wu F."/>
            <person name="Chen Y."/>
            <person name="Wang J."/>
            <person name="Peng C."/>
            <person name="Meng J."/>
            <person name="Yang L."/>
            <person name="Liu J."/>
            <person name="Wen B."/>
            <person name="Zhang N."/>
            <person name="Huang Z."/>
            <person name="Zhu Q."/>
            <person name="Feng Y."/>
            <person name="Mount A."/>
            <person name="Hedgecock D."/>
            <person name="Xu Z."/>
            <person name="Liu Y."/>
            <person name="Domazet-Loso T."/>
            <person name="Du Y."/>
            <person name="Sun X."/>
            <person name="Zhang S."/>
            <person name="Liu B."/>
            <person name="Cheng P."/>
            <person name="Jiang X."/>
            <person name="Li J."/>
            <person name="Fan D."/>
            <person name="Wang W."/>
            <person name="Fu W."/>
            <person name="Wang T."/>
            <person name="Wang B."/>
            <person name="Zhang J."/>
            <person name="Peng Z."/>
            <person name="Li Y."/>
            <person name="Li N."/>
            <person name="Wang J."/>
            <person name="Chen M."/>
            <person name="He Y."/>
            <person name="Tan F."/>
            <person name="Song X."/>
            <person name="Zheng Q."/>
            <person name="Huang R."/>
            <person name="Yang H."/>
            <person name="Du X."/>
            <person name="Chen L."/>
            <person name="Yang M."/>
            <person name="Gaffney P.M."/>
            <person name="Wang S."/>
            <person name="Luo L."/>
            <person name="She Z."/>
            <person name="Ming Y."/>
            <person name="Huang W."/>
            <person name="Zhang S."/>
            <person name="Huang B."/>
            <person name="Zhang Y."/>
            <person name="Qu T."/>
            <person name="Ni P."/>
            <person name="Miao G."/>
            <person name="Wang J."/>
            <person name="Wang Q."/>
            <person name="Steinberg C.E."/>
            <person name="Wang H."/>
            <person name="Li N."/>
            <person name="Qian L."/>
            <person name="Zhang G."/>
            <person name="Li Y."/>
            <person name="Yang H."/>
            <person name="Liu X."/>
            <person name="Wang J."/>
            <person name="Yin Y."/>
            <person name="Wang J."/>
        </authorList>
    </citation>
    <scope>NUCLEOTIDE SEQUENCE [LARGE SCALE GENOMIC DNA]</scope>
    <source>
        <strain evidence="2">05x7-T-G4-1.051#20</strain>
    </source>
</reference>
<dbReference type="HOGENOM" id="CLU_1278730_0_0_1"/>
<dbReference type="InParanoid" id="K1Q915"/>
<sequence length="216" mass="24671">MFFNSYTTFTTNASSSSYSPAHDENWSPTLAPEDHDEINCSLMNAEDSIPTTFRRNNEKTFEALEKRFSEPGVVASREFQNKGNQNRAPTQLIMSKFKIADWEDGTSDYYKEDDVVVTEGTAVLKQLRKCLRGKLHHSTISIGRRFQQFFSPEKRTTIYWRPKTSKPAFSYVIKIIVSFFGTAKTATFSPWTTQSPSLVPQSCTMMTVIDQKGQRT</sequence>
<organism evidence="2">
    <name type="scientific">Magallana gigas</name>
    <name type="common">Pacific oyster</name>
    <name type="synonym">Crassostrea gigas</name>
    <dbReference type="NCBI Taxonomy" id="29159"/>
    <lineage>
        <taxon>Eukaryota</taxon>
        <taxon>Metazoa</taxon>
        <taxon>Spiralia</taxon>
        <taxon>Lophotrochozoa</taxon>
        <taxon>Mollusca</taxon>
        <taxon>Bivalvia</taxon>
        <taxon>Autobranchia</taxon>
        <taxon>Pteriomorphia</taxon>
        <taxon>Ostreida</taxon>
        <taxon>Ostreoidea</taxon>
        <taxon>Ostreidae</taxon>
        <taxon>Magallana</taxon>
    </lineage>
</organism>